<dbReference type="EMBL" id="CM020618">
    <property type="protein sequence ID" value="KAK1861956.1"/>
    <property type="molecule type" value="Genomic_DNA"/>
</dbReference>
<sequence length="234" mass="23698">MARGMASKVAAAVAAVAAAVVGLVPGAWASPHRPTPSPTAPLFPTAAALRSRFAAADYAIDINTIGGPRGRVGSVRPATVGTFPLLGLPDVNMALVRVTLAGGAHGPPHTHPRAAELLYLLRGTLDVYVVEENPAGAPRARVIANTLAVGGMAAFPRGLVHGQRCVSTGGCEYIAALNAADPGSVAVAPRLCDAPMEAVAAALGVPVRAAARACGRVEGGLLPGQPQTWRPRRQ</sequence>
<reference evidence="1" key="1">
    <citation type="submission" date="2019-11" db="EMBL/GenBank/DDBJ databases">
        <title>Nori genome reveals adaptations in red seaweeds to the harsh intertidal environment.</title>
        <authorList>
            <person name="Wang D."/>
            <person name="Mao Y."/>
        </authorList>
    </citation>
    <scope>NUCLEOTIDE SEQUENCE</scope>
    <source>
        <tissue evidence="1">Gametophyte</tissue>
    </source>
</reference>
<evidence type="ECO:0000313" key="1">
    <source>
        <dbReference type="EMBL" id="KAK1861956.1"/>
    </source>
</evidence>
<dbReference type="Proteomes" id="UP000798662">
    <property type="component" value="Chromosome 1"/>
</dbReference>
<organism evidence="1 2">
    <name type="scientific">Pyropia yezoensis</name>
    <name type="common">Susabi-nori</name>
    <name type="synonym">Porphyra yezoensis</name>
    <dbReference type="NCBI Taxonomy" id="2788"/>
    <lineage>
        <taxon>Eukaryota</taxon>
        <taxon>Rhodophyta</taxon>
        <taxon>Bangiophyceae</taxon>
        <taxon>Bangiales</taxon>
        <taxon>Bangiaceae</taxon>
        <taxon>Pyropia</taxon>
    </lineage>
</organism>
<name>A0ACC3BW83_PYRYE</name>
<gene>
    <name evidence="1" type="ORF">I4F81_004532</name>
</gene>
<protein>
    <submittedName>
        <fullName evidence="1">Uncharacterized protein</fullName>
    </submittedName>
</protein>
<accession>A0ACC3BW83</accession>
<comment type="caution">
    <text evidence="1">The sequence shown here is derived from an EMBL/GenBank/DDBJ whole genome shotgun (WGS) entry which is preliminary data.</text>
</comment>
<proteinExistence type="predicted"/>
<keyword evidence="2" id="KW-1185">Reference proteome</keyword>
<evidence type="ECO:0000313" key="2">
    <source>
        <dbReference type="Proteomes" id="UP000798662"/>
    </source>
</evidence>